<dbReference type="HOGENOM" id="CLU_3032715_0_0_1"/>
<accession>A0A0C9Y079</accession>
<sequence length="55" mass="6315">MSNFDSSTRLLHYSCALNSPVPDRINDSISKRLELPLLLERLMFLVPRNQALPTM</sequence>
<organism evidence="1 2">
    <name type="scientific">Laccaria amethystina LaAM-08-1</name>
    <dbReference type="NCBI Taxonomy" id="1095629"/>
    <lineage>
        <taxon>Eukaryota</taxon>
        <taxon>Fungi</taxon>
        <taxon>Dikarya</taxon>
        <taxon>Basidiomycota</taxon>
        <taxon>Agaricomycotina</taxon>
        <taxon>Agaricomycetes</taxon>
        <taxon>Agaricomycetidae</taxon>
        <taxon>Agaricales</taxon>
        <taxon>Agaricineae</taxon>
        <taxon>Hydnangiaceae</taxon>
        <taxon>Laccaria</taxon>
    </lineage>
</organism>
<proteinExistence type="predicted"/>
<dbReference type="Proteomes" id="UP000054477">
    <property type="component" value="Unassembled WGS sequence"/>
</dbReference>
<gene>
    <name evidence="1" type="ORF">K443DRAFT_676866</name>
</gene>
<evidence type="ECO:0000313" key="2">
    <source>
        <dbReference type="Proteomes" id="UP000054477"/>
    </source>
</evidence>
<evidence type="ECO:0000313" key="1">
    <source>
        <dbReference type="EMBL" id="KIK03387.1"/>
    </source>
</evidence>
<reference evidence="2" key="2">
    <citation type="submission" date="2015-01" db="EMBL/GenBank/DDBJ databases">
        <title>Evolutionary Origins and Diversification of the Mycorrhizal Mutualists.</title>
        <authorList>
            <consortium name="DOE Joint Genome Institute"/>
            <consortium name="Mycorrhizal Genomics Consortium"/>
            <person name="Kohler A."/>
            <person name="Kuo A."/>
            <person name="Nagy L.G."/>
            <person name="Floudas D."/>
            <person name="Copeland A."/>
            <person name="Barry K.W."/>
            <person name="Cichocki N."/>
            <person name="Veneault-Fourrey C."/>
            <person name="LaButti K."/>
            <person name="Lindquist E.A."/>
            <person name="Lipzen A."/>
            <person name="Lundell T."/>
            <person name="Morin E."/>
            <person name="Murat C."/>
            <person name="Riley R."/>
            <person name="Ohm R."/>
            <person name="Sun H."/>
            <person name="Tunlid A."/>
            <person name="Henrissat B."/>
            <person name="Grigoriev I.V."/>
            <person name="Hibbett D.S."/>
            <person name="Martin F."/>
        </authorList>
    </citation>
    <scope>NUCLEOTIDE SEQUENCE [LARGE SCALE GENOMIC DNA]</scope>
    <source>
        <strain evidence="2">LaAM-08-1</strain>
    </source>
</reference>
<name>A0A0C9Y079_9AGAR</name>
<dbReference type="AlphaFoldDB" id="A0A0C9Y079"/>
<reference evidence="1 2" key="1">
    <citation type="submission" date="2014-04" db="EMBL/GenBank/DDBJ databases">
        <authorList>
            <consortium name="DOE Joint Genome Institute"/>
            <person name="Kuo A."/>
            <person name="Kohler A."/>
            <person name="Nagy L.G."/>
            <person name="Floudas D."/>
            <person name="Copeland A."/>
            <person name="Barry K.W."/>
            <person name="Cichocki N."/>
            <person name="Veneault-Fourrey C."/>
            <person name="LaButti K."/>
            <person name="Lindquist E.A."/>
            <person name="Lipzen A."/>
            <person name="Lundell T."/>
            <person name="Morin E."/>
            <person name="Murat C."/>
            <person name="Sun H."/>
            <person name="Tunlid A."/>
            <person name="Henrissat B."/>
            <person name="Grigoriev I.V."/>
            <person name="Hibbett D.S."/>
            <person name="Martin F."/>
            <person name="Nordberg H.P."/>
            <person name="Cantor M.N."/>
            <person name="Hua S.X."/>
        </authorList>
    </citation>
    <scope>NUCLEOTIDE SEQUENCE [LARGE SCALE GENOMIC DNA]</scope>
    <source>
        <strain evidence="1 2">LaAM-08-1</strain>
    </source>
</reference>
<keyword evidence="2" id="KW-1185">Reference proteome</keyword>
<dbReference type="EMBL" id="KN838581">
    <property type="protein sequence ID" value="KIK03387.1"/>
    <property type="molecule type" value="Genomic_DNA"/>
</dbReference>
<protein>
    <submittedName>
        <fullName evidence="1">Uncharacterized protein</fullName>
    </submittedName>
</protein>